<evidence type="ECO:0000259" key="2">
    <source>
        <dbReference type="Pfam" id="PF14378"/>
    </source>
</evidence>
<reference evidence="3 4" key="1">
    <citation type="submission" date="2020-12" db="EMBL/GenBank/DDBJ databases">
        <title>Complete genome sequence of Burkholderia anthina BJQ0011.</title>
        <authorList>
            <person name="Xu Y."/>
        </authorList>
    </citation>
    <scope>NUCLEOTIDE SEQUENCE [LARGE SCALE GENOMIC DNA]</scope>
    <source>
        <strain evidence="3 4">BJQ0011</strain>
    </source>
</reference>
<dbReference type="AlphaFoldDB" id="A0A7T6VHS0"/>
<dbReference type="KEGG" id="bann:JFN94_08000"/>
<dbReference type="Gene3D" id="1.20.144.10">
    <property type="entry name" value="Phosphatidic acid phosphatase type 2/haloperoxidase"/>
    <property type="match status" value="1"/>
</dbReference>
<gene>
    <name evidence="3" type="ORF">JFN94_08000</name>
</gene>
<evidence type="ECO:0000256" key="1">
    <source>
        <dbReference type="SAM" id="Phobius"/>
    </source>
</evidence>
<sequence>MISIPSLHAADAILFEYALRHVRWLFPASVVWNTTMIYSAIQFGAHCLVDIVAGLALSVTSVMIVRRWLRKSLPVA</sequence>
<feature type="transmembrane region" description="Helical" evidence="1">
    <location>
        <begin position="43"/>
        <end position="65"/>
    </location>
</feature>
<name>A0A7T6VHS0_9BURK</name>
<organism evidence="3 4">
    <name type="scientific">Burkholderia anthina</name>
    <dbReference type="NCBI Taxonomy" id="179879"/>
    <lineage>
        <taxon>Bacteria</taxon>
        <taxon>Pseudomonadati</taxon>
        <taxon>Pseudomonadota</taxon>
        <taxon>Betaproteobacteria</taxon>
        <taxon>Burkholderiales</taxon>
        <taxon>Burkholderiaceae</taxon>
        <taxon>Burkholderia</taxon>
        <taxon>Burkholderia cepacia complex</taxon>
    </lineage>
</organism>
<keyword evidence="1" id="KW-1133">Transmembrane helix</keyword>
<dbReference type="EMBL" id="CP066769">
    <property type="protein sequence ID" value="QQK04174.1"/>
    <property type="molecule type" value="Genomic_DNA"/>
</dbReference>
<evidence type="ECO:0000313" key="3">
    <source>
        <dbReference type="EMBL" id="QQK04174.1"/>
    </source>
</evidence>
<dbReference type="Pfam" id="PF14378">
    <property type="entry name" value="PAP2_3"/>
    <property type="match status" value="1"/>
</dbReference>
<dbReference type="InterPro" id="IPR026841">
    <property type="entry name" value="Aur1/Ipt1"/>
</dbReference>
<evidence type="ECO:0000313" key="4">
    <source>
        <dbReference type="Proteomes" id="UP000596205"/>
    </source>
</evidence>
<proteinExistence type="predicted"/>
<dbReference type="Proteomes" id="UP000596205">
    <property type="component" value="Chromosome 1"/>
</dbReference>
<keyword evidence="1" id="KW-0812">Transmembrane</keyword>
<dbReference type="GO" id="GO:0016020">
    <property type="term" value="C:membrane"/>
    <property type="evidence" value="ECO:0007669"/>
    <property type="project" value="UniProtKB-SubCell"/>
</dbReference>
<accession>A0A7T6VHS0</accession>
<protein>
    <submittedName>
        <fullName evidence="3">Phosphatase PAP2 family protein</fullName>
    </submittedName>
</protein>
<keyword evidence="1" id="KW-0472">Membrane</keyword>
<feature type="domain" description="Inositolphosphotransferase Aur1/Ipt1" evidence="2">
    <location>
        <begin position="1"/>
        <end position="63"/>
    </location>
</feature>